<comment type="caution">
    <text evidence="1">The sequence shown here is derived from an EMBL/GenBank/DDBJ whole genome shotgun (WGS) entry which is preliminary data.</text>
</comment>
<proteinExistence type="predicted"/>
<evidence type="ECO:0000313" key="2">
    <source>
        <dbReference type="Proteomes" id="UP000265520"/>
    </source>
</evidence>
<keyword evidence="2" id="KW-1185">Reference proteome</keyword>
<evidence type="ECO:0000313" key="1">
    <source>
        <dbReference type="EMBL" id="MCH89616.1"/>
    </source>
</evidence>
<gene>
    <name evidence="1" type="ORF">A2U01_0010516</name>
</gene>
<reference evidence="1 2" key="1">
    <citation type="journal article" date="2018" name="Front. Plant Sci.">
        <title>Red Clover (Trifolium pratense) and Zigzag Clover (T. medium) - A Picture of Genomic Similarities and Differences.</title>
        <authorList>
            <person name="Dluhosova J."/>
            <person name="Istvanek J."/>
            <person name="Nedelnik J."/>
            <person name="Repkova J."/>
        </authorList>
    </citation>
    <scope>NUCLEOTIDE SEQUENCE [LARGE SCALE GENOMIC DNA]</scope>
    <source>
        <strain evidence="2">cv. 10/8</strain>
        <tissue evidence="1">Leaf</tissue>
    </source>
</reference>
<organism evidence="1 2">
    <name type="scientific">Trifolium medium</name>
    <dbReference type="NCBI Taxonomy" id="97028"/>
    <lineage>
        <taxon>Eukaryota</taxon>
        <taxon>Viridiplantae</taxon>
        <taxon>Streptophyta</taxon>
        <taxon>Embryophyta</taxon>
        <taxon>Tracheophyta</taxon>
        <taxon>Spermatophyta</taxon>
        <taxon>Magnoliopsida</taxon>
        <taxon>eudicotyledons</taxon>
        <taxon>Gunneridae</taxon>
        <taxon>Pentapetalae</taxon>
        <taxon>rosids</taxon>
        <taxon>fabids</taxon>
        <taxon>Fabales</taxon>
        <taxon>Fabaceae</taxon>
        <taxon>Papilionoideae</taxon>
        <taxon>50 kb inversion clade</taxon>
        <taxon>NPAAA clade</taxon>
        <taxon>Hologalegina</taxon>
        <taxon>IRL clade</taxon>
        <taxon>Trifolieae</taxon>
        <taxon>Trifolium</taxon>
    </lineage>
</organism>
<dbReference type="Proteomes" id="UP000265520">
    <property type="component" value="Unassembled WGS sequence"/>
</dbReference>
<sequence>MSSSSEDSDFLEGLVLDFDEEGFLEYILTSGTGLAVGESESVPSESLSVMV</sequence>
<dbReference type="EMBL" id="LXQA010016532">
    <property type="protein sequence ID" value="MCH89616.1"/>
    <property type="molecule type" value="Genomic_DNA"/>
</dbReference>
<accession>A0A392MQ09</accession>
<protein>
    <submittedName>
        <fullName evidence="1">Uncharacterized protein</fullName>
    </submittedName>
</protein>
<dbReference type="AlphaFoldDB" id="A0A392MQ09"/>
<name>A0A392MQ09_9FABA</name>